<reference evidence="1" key="2">
    <citation type="journal article" date="2022" name="Sci. Rep.">
        <title>In silico prediction of the enzymes involved in the degradation of the herbicide molinate by Gulosibacter molinativorax ON4T.</title>
        <authorList>
            <person name="Lopes A.R."/>
            <person name="Bunin E."/>
            <person name="Viana A.T."/>
            <person name="Froufe H."/>
            <person name="Munoz-Merida A."/>
            <person name="Pinho D."/>
            <person name="Figueiredo J."/>
            <person name="Barroso C."/>
            <person name="Vaz-Moreira I."/>
            <person name="Bellanger X."/>
            <person name="Egas C."/>
            <person name="Nunes O.C."/>
        </authorList>
    </citation>
    <scope>NUCLEOTIDE SEQUENCE</scope>
    <source>
        <strain evidence="1">ON4</strain>
    </source>
</reference>
<comment type="caution">
    <text evidence="1">The sequence shown here is derived from an EMBL/GenBank/DDBJ whole genome shotgun (WGS) entry which is preliminary data.</text>
</comment>
<organism evidence="1 2">
    <name type="scientific">Gulosibacter molinativorax</name>
    <dbReference type="NCBI Taxonomy" id="256821"/>
    <lineage>
        <taxon>Bacteria</taxon>
        <taxon>Bacillati</taxon>
        <taxon>Actinomycetota</taxon>
        <taxon>Actinomycetes</taxon>
        <taxon>Micrococcales</taxon>
        <taxon>Microbacteriaceae</taxon>
        <taxon>Gulosibacter</taxon>
    </lineage>
</organism>
<dbReference type="Proteomes" id="UP001170379">
    <property type="component" value="Unassembled WGS sequence"/>
</dbReference>
<protein>
    <recommendedName>
        <fullName evidence="3">VWA domain-containing protein</fullName>
    </recommendedName>
</protein>
<gene>
    <name evidence="1" type="ORF">C7K25_15055</name>
</gene>
<dbReference type="SUPFAM" id="SSF53300">
    <property type="entry name" value="vWA-like"/>
    <property type="match status" value="1"/>
</dbReference>
<evidence type="ECO:0000313" key="2">
    <source>
        <dbReference type="Proteomes" id="UP001170379"/>
    </source>
</evidence>
<evidence type="ECO:0008006" key="3">
    <source>
        <dbReference type="Google" id="ProtNLM"/>
    </source>
</evidence>
<evidence type="ECO:0000313" key="1">
    <source>
        <dbReference type="EMBL" id="MDJ1372657.1"/>
    </source>
</evidence>
<dbReference type="EMBL" id="PXVD01000036">
    <property type="protein sequence ID" value="MDJ1372657.1"/>
    <property type="molecule type" value="Genomic_DNA"/>
</dbReference>
<accession>A0ABT7CDH0</accession>
<keyword evidence="2" id="KW-1185">Reference proteome</keyword>
<dbReference type="InterPro" id="IPR036465">
    <property type="entry name" value="vWFA_dom_sf"/>
</dbReference>
<reference evidence="1" key="1">
    <citation type="submission" date="2018-03" db="EMBL/GenBank/DDBJ databases">
        <authorList>
            <person name="Nunes O.C."/>
            <person name="Lopes A.R."/>
            <person name="Froufe H."/>
            <person name="Munoz-Merida A."/>
            <person name="Barroso C."/>
            <person name="Egas C."/>
        </authorList>
    </citation>
    <scope>NUCLEOTIDE SEQUENCE</scope>
    <source>
        <strain evidence="1">ON4</strain>
    </source>
</reference>
<proteinExistence type="predicted"/>
<sequence>MGHGGADPIDRRYDEARFALRSVARHCRTSKAMAAVWHFDQPTSGDSAILPLKQWRNLQAFEAALRVPTGSQGSSSLGPALKKATQLAKSMPSHEIRLTILSDFCLTDHNPAEIWARLEHFPGNVHAVVLGVDDPPRELHDLGITVSRIAPGDEPGVVAATLHHSLTEGRPGRQLAHRLLRISEPMSLETNSQ</sequence>
<name>A0ABT7CDH0_9MICO</name>